<accession>A0A3Q3B4P8</accession>
<dbReference type="AlphaFoldDB" id="A0A3Q3B4P8"/>
<dbReference type="GO" id="GO:0004252">
    <property type="term" value="F:serine-type endopeptidase activity"/>
    <property type="evidence" value="ECO:0007669"/>
    <property type="project" value="InterPro"/>
</dbReference>
<dbReference type="PANTHER" id="PTHR24252:SF7">
    <property type="entry name" value="HYALIN"/>
    <property type="match status" value="1"/>
</dbReference>
<keyword evidence="4" id="KW-0720">Serine protease</keyword>
<dbReference type="SMART" id="SM00020">
    <property type="entry name" value="Tryp_SPc"/>
    <property type="match status" value="1"/>
</dbReference>
<dbReference type="OMA" id="GMPSERY"/>
<dbReference type="FunFam" id="2.40.10.10:FF:000024">
    <property type="entry name" value="Serine protease 53"/>
    <property type="match status" value="1"/>
</dbReference>
<dbReference type="InterPro" id="IPR043504">
    <property type="entry name" value="Peptidase_S1_PA_chymotrypsin"/>
</dbReference>
<dbReference type="SUPFAM" id="SSF50494">
    <property type="entry name" value="Trypsin-like serine proteases"/>
    <property type="match status" value="1"/>
</dbReference>
<dbReference type="CDD" id="cd00190">
    <property type="entry name" value="Tryp_SPc"/>
    <property type="match status" value="1"/>
</dbReference>
<dbReference type="KEGG" id="kmr:108249448"/>
<evidence type="ECO:0000313" key="9">
    <source>
        <dbReference type="Proteomes" id="UP000264800"/>
    </source>
</evidence>
<dbReference type="InterPro" id="IPR001254">
    <property type="entry name" value="Trypsin_dom"/>
</dbReference>
<evidence type="ECO:0000256" key="6">
    <source>
        <dbReference type="SAM" id="SignalP"/>
    </source>
</evidence>
<dbReference type="GeneID" id="108249448"/>
<evidence type="ECO:0000313" key="8">
    <source>
        <dbReference type="Ensembl" id="ENSKMAP00000019084.1"/>
    </source>
</evidence>
<keyword evidence="9" id="KW-1185">Reference proteome</keyword>
<dbReference type="Ensembl" id="ENSKMAT00000019346.1">
    <property type="protein sequence ID" value="ENSKMAP00000019084.1"/>
    <property type="gene ID" value="ENSKMAG00000014199.1"/>
</dbReference>
<protein>
    <submittedName>
        <fullName evidence="8">Tryptase-2-like</fullName>
    </submittedName>
</protein>
<keyword evidence="2 6" id="KW-0732">Signal</keyword>
<dbReference type="PANTHER" id="PTHR24252">
    <property type="entry name" value="ACROSIN-RELATED"/>
    <property type="match status" value="1"/>
</dbReference>
<dbReference type="GO" id="GO:0006508">
    <property type="term" value="P:proteolysis"/>
    <property type="evidence" value="ECO:0007669"/>
    <property type="project" value="UniProtKB-KW"/>
</dbReference>
<dbReference type="InterPro" id="IPR009003">
    <property type="entry name" value="Peptidase_S1_PA"/>
</dbReference>
<feature type="signal peptide" evidence="6">
    <location>
        <begin position="1"/>
        <end position="21"/>
    </location>
</feature>
<evidence type="ECO:0000256" key="1">
    <source>
        <dbReference type="ARBA" id="ARBA00022670"/>
    </source>
</evidence>
<evidence type="ECO:0000259" key="7">
    <source>
        <dbReference type="PROSITE" id="PS50240"/>
    </source>
</evidence>
<feature type="chain" id="PRO_5018532977" evidence="6">
    <location>
        <begin position="22"/>
        <end position="276"/>
    </location>
</feature>
<evidence type="ECO:0000256" key="2">
    <source>
        <dbReference type="ARBA" id="ARBA00022729"/>
    </source>
</evidence>
<evidence type="ECO:0000256" key="4">
    <source>
        <dbReference type="ARBA" id="ARBA00022825"/>
    </source>
</evidence>
<feature type="domain" description="Peptidase S1" evidence="7">
    <location>
        <begin position="28"/>
        <end position="269"/>
    </location>
</feature>
<dbReference type="RefSeq" id="XP_017294335.1">
    <property type="nucleotide sequence ID" value="XM_017438846.2"/>
</dbReference>
<evidence type="ECO:0000256" key="5">
    <source>
        <dbReference type="ARBA" id="ARBA00023157"/>
    </source>
</evidence>
<dbReference type="GeneTree" id="ENSGT00940000163009"/>
<dbReference type="PRINTS" id="PR00722">
    <property type="entry name" value="CHYMOTRYPSIN"/>
</dbReference>
<dbReference type="PROSITE" id="PS50240">
    <property type="entry name" value="TRYPSIN_DOM"/>
    <property type="match status" value="1"/>
</dbReference>
<organism evidence="8 9">
    <name type="scientific">Kryptolebias marmoratus</name>
    <name type="common">Mangrove killifish</name>
    <name type="synonym">Rivulus marmoratus</name>
    <dbReference type="NCBI Taxonomy" id="37003"/>
    <lineage>
        <taxon>Eukaryota</taxon>
        <taxon>Metazoa</taxon>
        <taxon>Chordata</taxon>
        <taxon>Craniata</taxon>
        <taxon>Vertebrata</taxon>
        <taxon>Euteleostomi</taxon>
        <taxon>Actinopterygii</taxon>
        <taxon>Neopterygii</taxon>
        <taxon>Teleostei</taxon>
        <taxon>Neoteleostei</taxon>
        <taxon>Acanthomorphata</taxon>
        <taxon>Ovalentaria</taxon>
        <taxon>Atherinomorphae</taxon>
        <taxon>Cyprinodontiformes</taxon>
        <taxon>Rivulidae</taxon>
        <taxon>Kryptolebias</taxon>
    </lineage>
</organism>
<reference evidence="8" key="2">
    <citation type="submission" date="2025-09" db="UniProtKB">
        <authorList>
            <consortium name="Ensembl"/>
        </authorList>
    </citation>
    <scope>IDENTIFICATION</scope>
</reference>
<dbReference type="InterPro" id="IPR001314">
    <property type="entry name" value="Peptidase_S1A"/>
</dbReference>
<dbReference type="Pfam" id="PF00089">
    <property type="entry name" value="Trypsin"/>
    <property type="match status" value="1"/>
</dbReference>
<dbReference type="Proteomes" id="UP000264800">
    <property type="component" value="Unplaced"/>
</dbReference>
<name>A0A3Q3B4P8_KRYMA</name>
<sequence length="276" mass="30501">MAGCKLLTVLVLLHNTGGFLGADLRSSIIGGSDAVKGRWPWMVHLNISTDDGQEKWRCGGTILNNYWVLTAGRCWDDRLISRWNRVGVWIGAHELQRPSERYMKVETVMRHTEYQTQSNGYINDIALVKVKKEIKFSKLVAPVSLPSADDTFDSSSECWMTGWGQVGKNRPLPDPEILQQVQIQILPQSDCKATYSDMKDTMVCAGDRAGGKDACNGDYGDPLVCRTASGFVQVGIMSFGSPDGCGNPGRPSVYTRVSKYLKFINAYIHQGEGAEI</sequence>
<dbReference type="OrthoDB" id="10002959at2759"/>
<evidence type="ECO:0000256" key="3">
    <source>
        <dbReference type="ARBA" id="ARBA00022801"/>
    </source>
</evidence>
<dbReference type="Gene3D" id="2.40.10.10">
    <property type="entry name" value="Trypsin-like serine proteases"/>
    <property type="match status" value="1"/>
</dbReference>
<dbReference type="STRING" id="37003.ENSKMAP00000019084"/>
<keyword evidence="3" id="KW-0378">Hydrolase</keyword>
<proteinExistence type="predicted"/>
<keyword evidence="1" id="KW-0645">Protease</keyword>
<reference evidence="8" key="1">
    <citation type="submission" date="2025-08" db="UniProtKB">
        <authorList>
            <consortium name="Ensembl"/>
        </authorList>
    </citation>
    <scope>IDENTIFICATION</scope>
</reference>
<keyword evidence="5" id="KW-1015">Disulfide bond</keyword>